<dbReference type="AlphaFoldDB" id="A0A517LZV0"/>
<evidence type="ECO:0000256" key="1">
    <source>
        <dbReference type="ARBA" id="ARBA00008779"/>
    </source>
</evidence>
<dbReference type="EC" id="3.1.6.1" evidence="7"/>
<evidence type="ECO:0000256" key="2">
    <source>
        <dbReference type="ARBA" id="ARBA00022723"/>
    </source>
</evidence>
<keyword evidence="5" id="KW-0732">Signal</keyword>
<dbReference type="EMBL" id="CP036261">
    <property type="protein sequence ID" value="QDS88145.1"/>
    <property type="molecule type" value="Genomic_DNA"/>
</dbReference>
<dbReference type="Proteomes" id="UP000319557">
    <property type="component" value="Chromosome"/>
</dbReference>
<protein>
    <submittedName>
        <fullName evidence="7">Arylsulfatase</fullName>
        <ecNumber evidence="7">3.1.6.1</ecNumber>
    </submittedName>
</protein>
<dbReference type="Pfam" id="PF00884">
    <property type="entry name" value="Sulfatase"/>
    <property type="match status" value="1"/>
</dbReference>
<dbReference type="InterPro" id="IPR000917">
    <property type="entry name" value="Sulfatase_N"/>
</dbReference>
<dbReference type="InterPro" id="IPR017850">
    <property type="entry name" value="Alkaline_phosphatase_core_sf"/>
</dbReference>
<dbReference type="RefSeq" id="WP_145345131.1">
    <property type="nucleotide sequence ID" value="NZ_CP036261.1"/>
</dbReference>
<dbReference type="PROSITE" id="PS00149">
    <property type="entry name" value="SULFATASE_2"/>
    <property type="match status" value="1"/>
</dbReference>
<evidence type="ECO:0000313" key="7">
    <source>
        <dbReference type="EMBL" id="QDS88145.1"/>
    </source>
</evidence>
<feature type="signal peptide" evidence="5">
    <location>
        <begin position="1"/>
        <end position="24"/>
    </location>
</feature>
<organism evidence="7 8">
    <name type="scientific">Rosistilla ulvae</name>
    <dbReference type="NCBI Taxonomy" id="1930277"/>
    <lineage>
        <taxon>Bacteria</taxon>
        <taxon>Pseudomonadati</taxon>
        <taxon>Planctomycetota</taxon>
        <taxon>Planctomycetia</taxon>
        <taxon>Pirellulales</taxon>
        <taxon>Pirellulaceae</taxon>
        <taxon>Rosistilla</taxon>
    </lineage>
</organism>
<dbReference type="InterPro" id="IPR050738">
    <property type="entry name" value="Sulfatase"/>
</dbReference>
<dbReference type="SUPFAM" id="SSF53649">
    <property type="entry name" value="Alkaline phosphatase-like"/>
    <property type="match status" value="1"/>
</dbReference>
<sequence precursor="true">MKHRTGIFLLALAAVACFSAATNAAESRPNIILFVTDDLSPDMGCYGNDAIKTPNLDALASDGVRFTNAFCTTASCSASRSVILTGLHNHKNGHYGHEHAYHHFTSFAKTKSLPVRLNAAGYRTGRIGKYHVAPESVYHFDEVLTGNSRNAVQMADRVQSFVKQDDKPFFLYFCTSDPHRGGSRPDLPLTPNAFGNKPEGYAGVDEVLYSPDDVIVPSYLPDTPVCRAELAQYYQSVSRIDQGVGRLAEVLKQAGAWDNTIVIFTSDHGIAFPGGKTTQYEPGLSIPMLVRDPRMPERGTVNPAMVSLVDMTPTILDMAGVKAPKKEFHGRSFLPILGEQDPSGWDVVYGSHTFHEIQMYYPMRTVRQRQYKLIWNIAHPLPYPFASDLWAAPTWQAQYEQGMQAMYGKRTVGRYIQRPEFELFDLKADPHETTNLADDPKYADRLAQMQAELKQFQQKTGDPWIMKWDYE</sequence>
<accession>A0A517LZV0</accession>
<comment type="similarity">
    <text evidence="1">Belongs to the sulfatase family.</text>
</comment>
<dbReference type="GO" id="GO:0046872">
    <property type="term" value="F:metal ion binding"/>
    <property type="evidence" value="ECO:0007669"/>
    <property type="project" value="UniProtKB-KW"/>
</dbReference>
<dbReference type="PANTHER" id="PTHR42693">
    <property type="entry name" value="ARYLSULFATASE FAMILY MEMBER"/>
    <property type="match status" value="1"/>
</dbReference>
<keyword evidence="3 7" id="KW-0378">Hydrolase</keyword>
<dbReference type="PROSITE" id="PS51257">
    <property type="entry name" value="PROKAR_LIPOPROTEIN"/>
    <property type="match status" value="1"/>
</dbReference>
<feature type="domain" description="Sulfatase N-terminal" evidence="6">
    <location>
        <begin position="29"/>
        <end position="321"/>
    </location>
</feature>
<evidence type="ECO:0000259" key="6">
    <source>
        <dbReference type="Pfam" id="PF00884"/>
    </source>
</evidence>
<evidence type="ECO:0000256" key="4">
    <source>
        <dbReference type="ARBA" id="ARBA00022837"/>
    </source>
</evidence>
<dbReference type="Gene3D" id="3.40.720.10">
    <property type="entry name" value="Alkaline Phosphatase, subunit A"/>
    <property type="match status" value="1"/>
</dbReference>
<dbReference type="OrthoDB" id="9762324at2"/>
<keyword evidence="4" id="KW-0106">Calcium</keyword>
<keyword evidence="8" id="KW-1185">Reference proteome</keyword>
<reference evidence="7 8" key="1">
    <citation type="submission" date="2019-02" db="EMBL/GenBank/DDBJ databases">
        <title>Deep-cultivation of Planctomycetes and their phenomic and genomic characterization uncovers novel biology.</title>
        <authorList>
            <person name="Wiegand S."/>
            <person name="Jogler M."/>
            <person name="Boedeker C."/>
            <person name="Pinto D."/>
            <person name="Vollmers J."/>
            <person name="Rivas-Marin E."/>
            <person name="Kohn T."/>
            <person name="Peeters S.H."/>
            <person name="Heuer A."/>
            <person name="Rast P."/>
            <person name="Oberbeckmann S."/>
            <person name="Bunk B."/>
            <person name="Jeske O."/>
            <person name="Meyerdierks A."/>
            <person name="Storesund J.E."/>
            <person name="Kallscheuer N."/>
            <person name="Luecker S."/>
            <person name="Lage O.M."/>
            <person name="Pohl T."/>
            <person name="Merkel B.J."/>
            <person name="Hornburger P."/>
            <person name="Mueller R.-W."/>
            <person name="Bruemmer F."/>
            <person name="Labrenz M."/>
            <person name="Spormann A.M."/>
            <person name="Op den Camp H."/>
            <person name="Overmann J."/>
            <person name="Amann R."/>
            <person name="Jetten M.S.M."/>
            <person name="Mascher T."/>
            <person name="Medema M.H."/>
            <person name="Devos D.P."/>
            <person name="Kaster A.-K."/>
            <person name="Ovreas L."/>
            <person name="Rohde M."/>
            <person name="Galperin M.Y."/>
            <person name="Jogler C."/>
        </authorList>
    </citation>
    <scope>NUCLEOTIDE SEQUENCE [LARGE SCALE GENOMIC DNA]</scope>
    <source>
        <strain evidence="7 8">EC9</strain>
    </source>
</reference>
<dbReference type="GO" id="GO:0004065">
    <property type="term" value="F:arylsulfatase activity"/>
    <property type="evidence" value="ECO:0007669"/>
    <property type="project" value="UniProtKB-EC"/>
</dbReference>
<evidence type="ECO:0000313" key="8">
    <source>
        <dbReference type="Proteomes" id="UP000319557"/>
    </source>
</evidence>
<feature type="chain" id="PRO_5022161740" evidence="5">
    <location>
        <begin position="25"/>
        <end position="471"/>
    </location>
</feature>
<evidence type="ECO:0000256" key="3">
    <source>
        <dbReference type="ARBA" id="ARBA00022801"/>
    </source>
</evidence>
<dbReference type="CDD" id="cd16027">
    <property type="entry name" value="SGSH"/>
    <property type="match status" value="1"/>
</dbReference>
<dbReference type="PANTHER" id="PTHR42693:SF53">
    <property type="entry name" value="ENDO-4-O-SULFATASE"/>
    <property type="match status" value="1"/>
</dbReference>
<evidence type="ECO:0000256" key="5">
    <source>
        <dbReference type="SAM" id="SignalP"/>
    </source>
</evidence>
<name>A0A517LZV0_9BACT</name>
<proteinExistence type="inferred from homology"/>
<dbReference type="KEGG" id="ruv:EC9_23320"/>
<dbReference type="InterPro" id="IPR024607">
    <property type="entry name" value="Sulfatase_CS"/>
</dbReference>
<gene>
    <name evidence="7" type="ORF">EC9_23320</name>
</gene>
<keyword evidence="2" id="KW-0479">Metal-binding</keyword>